<dbReference type="GO" id="GO:0005634">
    <property type="term" value="C:nucleus"/>
    <property type="evidence" value="ECO:0007669"/>
    <property type="project" value="UniProtKB-SubCell"/>
</dbReference>
<accession>A0A8C4YVY5</accession>
<keyword evidence="7" id="KW-1185">Reference proteome</keyword>
<dbReference type="InterPro" id="IPR022617">
    <property type="entry name" value="Rad60/SUMO-like_dom"/>
</dbReference>
<dbReference type="Gene3D" id="3.10.20.90">
    <property type="entry name" value="Phosphatidylinositol 3-kinase Catalytic Subunit, Chain A, domain 1"/>
    <property type="match status" value="2"/>
</dbReference>
<dbReference type="Pfam" id="PF11976">
    <property type="entry name" value="Rad60-SLD"/>
    <property type="match status" value="1"/>
</dbReference>
<evidence type="ECO:0000259" key="5">
    <source>
        <dbReference type="Pfam" id="PF11976"/>
    </source>
</evidence>
<evidence type="ECO:0000313" key="7">
    <source>
        <dbReference type="Proteomes" id="UP000694546"/>
    </source>
</evidence>
<evidence type="ECO:0000256" key="4">
    <source>
        <dbReference type="ARBA" id="ARBA00042764"/>
    </source>
</evidence>
<dbReference type="InterPro" id="IPR029071">
    <property type="entry name" value="Ubiquitin-like_domsf"/>
</dbReference>
<proteinExistence type="predicted"/>
<reference evidence="6" key="1">
    <citation type="submission" date="2025-08" db="UniProtKB">
        <authorList>
            <consortium name="Ensembl"/>
        </authorList>
    </citation>
    <scope>IDENTIFICATION</scope>
</reference>
<reference evidence="6" key="2">
    <citation type="submission" date="2025-09" db="UniProtKB">
        <authorList>
            <consortium name="Ensembl"/>
        </authorList>
    </citation>
    <scope>IDENTIFICATION</scope>
</reference>
<evidence type="ECO:0000256" key="3">
    <source>
        <dbReference type="ARBA" id="ARBA00039921"/>
    </source>
</evidence>
<dbReference type="AlphaFoldDB" id="A0A8C4YVY5"/>
<sequence>MRSIFLPSGVLAVKLKVLPSRILLLRKETELPIHSSANQLGLSIADIIDCVVMAEDTKQETQSNDIITVRIQGIDRGSTQEYSLHKVSKTHSRSSGGQAKMNFQFDGSKITASQTPAQLDMEDGDVIEVWR</sequence>
<dbReference type="GeneTree" id="ENSGT00390000007119"/>
<dbReference type="OMA" id="RFQFDGS"/>
<dbReference type="Ensembl" id="ENSGMOT00000000338.2">
    <property type="protein sequence ID" value="ENSGMOP00000000319.2"/>
    <property type="gene ID" value="ENSGMOG00000000324.2"/>
</dbReference>
<name>A0A8C4YVY5_GADMO</name>
<evidence type="ECO:0000256" key="2">
    <source>
        <dbReference type="ARBA" id="ARBA00023242"/>
    </source>
</evidence>
<dbReference type="SUPFAM" id="SSF54236">
    <property type="entry name" value="Ubiquitin-like"/>
    <property type="match status" value="1"/>
</dbReference>
<keyword evidence="2" id="KW-0539">Nucleus</keyword>
<dbReference type="PANTHER" id="PTHR47187">
    <property type="entry name" value="NFATC2-INTERACTING PROTEIN"/>
    <property type="match status" value="1"/>
</dbReference>
<protein>
    <recommendedName>
        <fullName evidence="3">NFATC2-interacting protein</fullName>
    </recommendedName>
    <alternativeName>
        <fullName evidence="4">Nuclear factor of activated T-cells, cytoplasmic 2-interacting protein</fullName>
    </alternativeName>
</protein>
<evidence type="ECO:0000313" key="6">
    <source>
        <dbReference type="Ensembl" id="ENSGMOP00000000319.2"/>
    </source>
</evidence>
<evidence type="ECO:0000256" key="1">
    <source>
        <dbReference type="ARBA" id="ARBA00004123"/>
    </source>
</evidence>
<comment type="subcellular location">
    <subcellularLocation>
        <location evidence="1">Nucleus</location>
    </subcellularLocation>
</comment>
<dbReference type="Proteomes" id="UP000694546">
    <property type="component" value="Chromosome 2"/>
</dbReference>
<feature type="domain" description="Rad60/SUMO-like" evidence="5">
    <location>
        <begin position="97"/>
        <end position="129"/>
    </location>
</feature>
<organism evidence="6 7">
    <name type="scientific">Gadus morhua</name>
    <name type="common">Atlantic cod</name>
    <dbReference type="NCBI Taxonomy" id="8049"/>
    <lineage>
        <taxon>Eukaryota</taxon>
        <taxon>Metazoa</taxon>
        <taxon>Chordata</taxon>
        <taxon>Craniata</taxon>
        <taxon>Vertebrata</taxon>
        <taxon>Euteleostomi</taxon>
        <taxon>Actinopterygii</taxon>
        <taxon>Neopterygii</taxon>
        <taxon>Teleostei</taxon>
        <taxon>Neoteleostei</taxon>
        <taxon>Acanthomorphata</taxon>
        <taxon>Zeiogadaria</taxon>
        <taxon>Gadariae</taxon>
        <taxon>Gadiformes</taxon>
        <taxon>Gadoidei</taxon>
        <taxon>Gadidae</taxon>
        <taxon>Gadus</taxon>
    </lineage>
</organism>
<dbReference type="PANTHER" id="PTHR47187:SF1">
    <property type="entry name" value="NFATC2-INTERACTING PROTEIN"/>
    <property type="match status" value="1"/>
</dbReference>
<dbReference type="GO" id="GO:0045944">
    <property type="term" value="P:positive regulation of transcription by RNA polymerase II"/>
    <property type="evidence" value="ECO:0007669"/>
    <property type="project" value="TreeGrafter"/>
</dbReference>
<dbReference type="InterPro" id="IPR052324">
    <property type="entry name" value="NFATC2-Int_DNA_Repair"/>
</dbReference>